<keyword evidence="3" id="KW-0732">Signal</keyword>
<feature type="signal peptide" evidence="3">
    <location>
        <begin position="1"/>
        <end position="23"/>
    </location>
</feature>
<dbReference type="RefSeq" id="WP_146292145.1">
    <property type="nucleotide sequence ID" value="NZ_SELH01000016.1"/>
</dbReference>
<dbReference type="PROSITE" id="PS51257">
    <property type="entry name" value="PROKAR_LIPOPROTEIN"/>
    <property type="match status" value="1"/>
</dbReference>
<feature type="chain" id="PRO_5022099798" evidence="3">
    <location>
        <begin position="24"/>
        <end position="370"/>
    </location>
</feature>
<dbReference type="InterPro" id="IPR051909">
    <property type="entry name" value="MFP_Cation_Efflux"/>
</dbReference>
<feature type="domain" description="CzcB-like C-terminal circularly permuted SH3-like" evidence="6">
    <location>
        <begin position="306"/>
        <end position="362"/>
    </location>
</feature>
<accession>A0A563DFT2</accession>
<dbReference type="Gene3D" id="2.40.420.20">
    <property type="match status" value="1"/>
</dbReference>
<dbReference type="FunFam" id="2.40.30.170:FF:000010">
    <property type="entry name" value="Efflux RND transporter periplasmic adaptor subunit"/>
    <property type="match status" value="1"/>
</dbReference>
<evidence type="ECO:0000259" key="4">
    <source>
        <dbReference type="Pfam" id="PF25954"/>
    </source>
</evidence>
<organism evidence="7 8">
    <name type="scientific">Apibacter muscae</name>
    <dbReference type="NCBI Taxonomy" id="2509004"/>
    <lineage>
        <taxon>Bacteria</taxon>
        <taxon>Pseudomonadati</taxon>
        <taxon>Bacteroidota</taxon>
        <taxon>Flavobacteriia</taxon>
        <taxon>Flavobacteriales</taxon>
        <taxon>Weeksellaceae</taxon>
        <taxon>Apibacter</taxon>
    </lineage>
</organism>
<dbReference type="OrthoDB" id="998050at2"/>
<dbReference type="InterPro" id="IPR006143">
    <property type="entry name" value="RND_pump_MFP"/>
</dbReference>
<evidence type="ECO:0000259" key="6">
    <source>
        <dbReference type="Pfam" id="PF25975"/>
    </source>
</evidence>
<dbReference type="Proteomes" id="UP000319499">
    <property type="component" value="Unassembled WGS sequence"/>
</dbReference>
<evidence type="ECO:0000256" key="1">
    <source>
        <dbReference type="ARBA" id="ARBA00009477"/>
    </source>
</evidence>
<sequence>MIRKINISALLVISVLFSCHKSAQEETPKNYIIEGQTLVLPEGSNIIPKIKTEKAVVGEYSPSISTVGTVRAIPTNYAEILPPFSGRVLKSYVNLGEKVVAGAPLFSISSPDFFNAQKEYFDSKQELALAQTNLKRQQDLFNHGVGIKRELEEAHTDVQTKKSALENAMAALKTYNVNLSNMSLGQPLVVTSPIAGEIVTNNIIMGEYLKEDSEPIVKIAELSKVWIVGQVKEKNMSFLHNLKKVEIKTEALPGETLYGKIYHINEMIDESTRSVEVFVESDNSDRNLKPGMYVNVLFSDTPTPAIIVPAKAILQNSENQFVYVQTGKNKYIKKEVVTENISDDKVRIKSGLQPGETYVAEGGIYLLDAQ</sequence>
<dbReference type="Pfam" id="PF25954">
    <property type="entry name" value="Beta-barrel_RND_2"/>
    <property type="match status" value="1"/>
</dbReference>
<evidence type="ECO:0000256" key="2">
    <source>
        <dbReference type="ARBA" id="ARBA00022448"/>
    </source>
</evidence>
<dbReference type="EMBL" id="SELH01000016">
    <property type="protein sequence ID" value="TWP29116.1"/>
    <property type="molecule type" value="Genomic_DNA"/>
</dbReference>
<keyword evidence="8" id="KW-1185">Reference proteome</keyword>
<feature type="domain" description="CzcB-like barrel-sandwich hybrid" evidence="5">
    <location>
        <begin position="78"/>
        <end position="219"/>
    </location>
</feature>
<dbReference type="Gene3D" id="2.40.30.170">
    <property type="match status" value="1"/>
</dbReference>
<gene>
    <name evidence="7" type="ORF">ETU09_04550</name>
</gene>
<feature type="domain" description="CusB-like beta-barrel" evidence="4">
    <location>
        <begin position="224"/>
        <end position="300"/>
    </location>
</feature>
<evidence type="ECO:0000256" key="3">
    <source>
        <dbReference type="SAM" id="SignalP"/>
    </source>
</evidence>
<dbReference type="Gene3D" id="1.10.287.470">
    <property type="entry name" value="Helix hairpin bin"/>
    <property type="match status" value="1"/>
</dbReference>
<comment type="caution">
    <text evidence="7">The sequence shown here is derived from an EMBL/GenBank/DDBJ whole genome shotgun (WGS) entry which is preliminary data.</text>
</comment>
<dbReference type="Pfam" id="PF25975">
    <property type="entry name" value="CzcB_C"/>
    <property type="match status" value="1"/>
</dbReference>
<proteinExistence type="inferred from homology"/>
<dbReference type="InterPro" id="IPR058792">
    <property type="entry name" value="Beta-barrel_RND_2"/>
</dbReference>
<dbReference type="AlphaFoldDB" id="A0A563DFT2"/>
<dbReference type="Pfam" id="PF25973">
    <property type="entry name" value="BSH_CzcB"/>
    <property type="match status" value="1"/>
</dbReference>
<dbReference type="InterPro" id="IPR058649">
    <property type="entry name" value="CzcB_C"/>
</dbReference>
<dbReference type="PANTHER" id="PTHR30097:SF16">
    <property type="entry name" value="CATION EFFLUX SYSTEM (CZCB-LIKE)"/>
    <property type="match status" value="1"/>
</dbReference>
<dbReference type="SUPFAM" id="SSF111369">
    <property type="entry name" value="HlyD-like secretion proteins"/>
    <property type="match status" value="1"/>
</dbReference>
<reference evidence="7 8" key="1">
    <citation type="submission" date="2019-02" db="EMBL/GenBank/DDBJ databases">
        <title>Apibacter muscae sp. nov.: a novel member of the house fly microbiota.</title>
        <authorList>
            <person name="Park R."/>
        </authorList>
    </citation>
    <scope>NUCLEOTIDE SEQUENCE [LARGE SCALE GENOMIC DNA]</scope>
    <source>
        <strain evidence="7 8">AL1</strain>
    </source>
</reference>
<dbReference type="GO" id="GO:0022857">
    <property type="term" value="F:transmembrane transporter activity"/>
    <property type="evidence" value="ECO:0007669"/>
    <property type="project" value="InterPro"/>
</dbReference>
<evidence type="ECO:0000313" key="7">
    <source>
        <dbReference type="EMBL" id="TWP29116.1"/>
    </source>
</evidence>
<comment type="similarity">
    <text evidence="1">Belongs to the membrane fusion protein (MFP) (TC 8.A.1) family.</text>
</comment>
<evidence type="ECO:0000259" key="5">
    <source>
        <dbReference type="Pfam" id="PF25973"/>
    </source>
</evidence>
<keyword evidence="2" id="KW-0813">Transport</keyword>
<dbReference type="GO" id="GO:0016020">
    <property type="term" value="C:membrane"/>
    <property type="evidence" value="ECO:0007669"/>
    <property type="project" value="InterPro"/>
</dbReference>
<evidence type="ECO:0000313" key="8">
    <source>
        <dbReference type="Proteomes" id="UP000319499"/>
    </source>
</evidence>
<dbReference type="PANTHER" id="PTHR30097">
    <property type="entry name" value="CATION EFFLUX SYSTEM PROTEIN CUSB"/>
    <property type="match status" value="1"/>
</dbReference>
<name>A0A563DFT2_9FLAO</name>
<dbReference type="NCBIfam" id="TIGR01730">
    <property type="entry name" value="RND_mfp"/>
    <property type="match status" value="1"/>
</dbReference>
<dbReference type="InterPro" id="IPR058647">
    <property type="entry name" value="BSH_CzcB-like"/>
</dbReference>
<protein>
    <submittedName>
        <fullName evidence="7">Efflux RND transporter periplasmic adaptor subunit</fullName>
    </submittedName>
</protein>